<dbReference type="Proteomes" id="UP000253509">
    <property type="component" value="Unassembled WGS sequence"/>
</dbReference>
<dbReference type="Pfam" id="PF08241">
    <property type="entry name" value="Methyltransf_11"/>
    <property type="match status" value="1"/>
</dbReference>
<evidence type="ECO:0000259" key="1">
    <source>
        <dbReference type="Pfam" id="PF08241"/>
    </source>
</evidence>
<dbReference type="InterPro" id="IPR052939">
    <property type="entry name" value="23S_rRNA_MeTrnsfrase_RlmA"/>
</dbReference>
<keyword evidence="3" id="KW-1185">Reference proteome</keyword>
<organism evidence="2 3">
    <name type="scientific">Brevibacterium celere</name>
    <dbReference type="NCBI Taxonomy" id="225845"/>
    <lineage>
        <taxon>Bacteria</taxon>
        <taxon>Bacillati</taxon>
        <taxon>Actinomycetota</taxon>
        <taxon>Actinomycetes</taxon>
        <taxon>Micrococcales</taxon>
        <taxon>Brevibacteriaceae</taxon>
        <taxon>Brevibacterium</taxon>
    </lineage>
</organism>
<dbReference type="EMBL" id="QNSB01000001">
    <property type="protein sequence ID" value="RBP74325.1"/>
    <property type="molecule type" value="Genomic_DNA"/>
</dbReference>
<gene>
    <name evidence="2" type="ORF">DFO65_10142</name>
</gene>
<evidence type="ECO:0000313" key="3">
    <source>
        <dbReference type="Proteomes" id="UP000253509"/>
    </source>
</evidence>
<dbReference type="PANTHER" id="PTHR43460:SF1">
    <property type="entry name" value="METHYLTRANSFERASE TYPE 11 DOMAIN-CONTAINING PROTEIN"/>
    <property type="match status" value="1"/>
</dbReference>
<dbReference type="Gene3D" id="3.40.50.150">
    <property type="entry name" value="Vaccinia Virus protein VP39"/>
    <property type="match status" value="1"/>
</dbReference>
<protein>
    <submittedName>
        <fullName evidence="2">Methyltransferase family protein</fullName>
    </submittedName>
</protein>
<keyword evidence="2" id="KW-0489">Methyltransferase</keyword>
<dbReference type="AlphaFoldDB" id="A0A366IMN3"/>
<dbReference type="GO" id="GO:0032259">
    <property type="term" value="P:methylation"/>
    <property type="evidence" value="ECO:0007669"/>
    <property type="project" value="UniProtKB-KW"/>
</dbReference>
<dbReference type="CDD" id="cd02440">
    <property type="entry name" value="AdoMet_MTases"/>
    <property type="match status" value="1"/>
</dbReference>
<comment type="caution">
    <text evidence="2">The sequence shown here is derived from an EMBL/GenBank/DDBJ whole genome shotgun (WGS) entry which is preliminary data.</text>
</comment>
<dbReference type="InterPro" id="IPR029063">
    <property type="entry name" value="SAM-dependent_MTases_sf"/>
</dbReference>
<name>A0A366IMN3_9MICO</name>
<feature type="domain" description="Methyltransferase type 11" evidence="1">
    <location>
        <begin position="70"/>
        <end position="153"/>
    </location>
</feature>
<reference evidence="2 3" key="1">
    <citation type="submission" date="2018-06" db="EMBL/GenBank/DDBJ databases">
        <title>Freshwater and sediment microbial communities from various areas in North America, analyzing microbe dynamics in response to fracking.</title>
        <authorList>
            <person name="Lamendella R."/>
        </authorList>
    </citation>
    <scope>NUCLEOTIDE SEQUENCE [LARGE SCALE GENOMIC DNA]</scope>
    <source>
        <strain evidence="2 3">3b_TX</strain>
    </source>
</reference>
<dbReference type="SUPFAM" id="SSF53335">
    <property type="entry name" value="S-adenosyl-L-methionine-dependent methyltransferases"/>
    <property type="match status" value="1"/>
</dbReference>
<evidence type="ECO:0000313" key="2">
    <source>
        <dbReference type="EMBL" id="RBP74325.1"/>
    </source>
</evidence>
<dbReference type="PANTHER" id="PTHR43460">
    <property type="entry name" value="METHYLTRANSFERASE"/>
    <property type="match status" value="1"/>
</dbReference>
<accession>A0A366IMN3</accession>
<dbReference type="InterPro" id="IPR013216">
    <property type="entry name" value="Methyltransf_11"/>
</dbReference>
<keyword evidence="2" id="KW-0808">Transferase</keyword>
<proteinExistence type="predicted"/>
<sequence length="263" mass="29586">MRQCGGTVPLSMREMMRPFSELVAEAQAADVTGWGFGWLEGRAVEERPPWRYSEQLARRLAAVASAVDLDTGEGEVIAGVPTLPPTMVVTETFPPNAARARASLEPRGVRVIDADEDPLPLPDATFELVTSRHPVVPRWAEISRLLTPGGHYFAQHVGPASAFELIEFFLGPQPENRLARRPEIEAREAEEHGLVVEELRTARCRMEFFDVGAVVWILRKCPWWVPGFSVEEHLPRLTELDEQMRRGEPFIAHSTRHLIVARR</sequence>
<dbReference type="GO" id="GO:0008757">
    <property type="term" value="F:S-adenosylmethionine-dependent methyltransferase activity"/>
    <property type="evidence" value="ECO:0007669"/>
    <property type="project" value="InterPro"/>
</dbReference>